<dbReference type="RefSeq" id="XP_024321547.1">
    <property type="nucleotide sequence ID" value="XM_024470309.1"/>
</dbReference>
<dbReference type="OrthoDB" id="420380at2759"/>
<name>A0A177A3S8_9PEZI</name>
<proteinExistence type="predicted"/>
<dbReference type="GeneID" id="36289775"/>
<sequence>MTVVFVGVPLLGPAEANDATQPRRGGETFFQHISVPGEGRWRAHEGGTAFKPVVLGQFDAKWAGGYEGYACRLIPRSEDPAVNYCTPSPRAFPNSYPASHISLSGLKPVNQKSVIQLAGTLSYPRNAPAAVPTLLPL</sequence>
<evidence type="ECO:0000313" key="1">
    <source>
        <dbReference type="EMBL" id="OAF56250.1"/>
    </source>
</evidence>
<gene>
    <name evidence="1" type="ORF">VC83_06719</name>
</gene>
<protein>
    <submittedName>
        <fullName evidence="1">Uncharacterized protein</fullName>
    </submittedName>
</protein>
<accession>A0A177A3S8</accession>
<dbReference type="Proteomes" id="UP000077154">
    <property type="component" value="Unassembled WGS sequence"/>
</dbReference>
<dbReference type="EMBL" id="KV441404">
    <property type="protein sequence ID" value="OAF56250.1"/>
    <property type="molecule type" value="Genomic_DNA"/>
</dbReference>
<organism evidence="1">
    <name type="scientific">Pseudogymnoascus destructans</name>
    <dbReference type="NCBI Taxonomy" id="655981"/>
    <lineage>
        <taxon>Eukaryota</taxon>
        <taxon>Fungi</taxon>
        <taxon>Dikarya</taxon>
        <taxon>Ascomycota</taxon>
        <taxon>Pezizomycotina</taxon>
        <taxon>Leotiomycetes</taxon>
        <taxon>Thelebolales</taxon>
        <taxon>Thelebolaceae</taxon>
        <taxon>Pseudogymnoascus</taxon>
    </lineage>
</organism>
<reference evidence="1" key="1">
    <citation type="submission" date="2016-03" db="EMBL/GenBank/DDBJ databases">
        <title>Updated assembly of Pseudogymnoascus destructans, the fungus causing white-nose syndrome of bats.</title>
        <authorList>
            <person name="Palmer J.M."/>
            <person name="Drees K.P."/>
            <person name="Foster J.T."/>
            <person name="Lindner D.L."/>
        </authorList>
    </citation>
    <scope>NUCLEOTIDE SEQUENCE [LARGE SCALE GENOMIC DNA]</scope>
    <source>
        <strain evidence="1">20631-21</strain>
    </source>
</reference>
<dbReference type="AlphaFoldDB" id="A0A177A3S8"/>